<protein>
    <recommendedName>
        <fullName evidence="2">site-specific DNA-methyltransferase (adenine-specific)</fullName>
        <ecNumber evidence="2">2.1.1.72</ecNumber>
    </recommendedName>
</protein>
<feature type="binding site" evidence="7">
    <location>
        <position position="16"/>
    </location>
    <ligand>
        <name>S-adenosyl-L-methionine</name>
        <dbReference type="ChEBI" id="CHEBI:59789"/>
    </ligand>
</feature>
<dbReference type="InterPro" id="IPR012327">
    <property type="entry name" value="MeTrfase_D12"/>
</dbReference>
<feature type="binding site" evidence="7">
    <location>
        <position position="57"/>
    </location>
    <ligand>
        <name>S-adenosyl-L-methionine</name>
        <dbReference type="ChEBI" id="CHEBI:59789"/>
    </ligand>
</feature>
<dbReference type="PANTHER" id="PTHR30481:SF3">
    <property type="entry name" value="DNA ADENINE METHYLASE"/>
    <property type="match status" value="1"/>
</dbReference>
<dbReference type="InterPro" id="IPR012263">
    <property type="entry name" value="M_m6A_EcoRV"/>
</dbReference>
<dbReference type="EMBL" id="CP001992">
    <property type="protein sequence ID" value="ADI67959.1"/>
    <property type="molecule type" value="Genomic_DNA"/>
</dbReference>
<dbReference type="eggNOG" id="COG0338">
    <property type="taxonomic scope" value="Bacteria"/>
</dbReference>
<proteinExistence type="inferred from homology"/>
<reference evidence="9" key="1">
    <citation type="submission" date="2010-03" db="EMBL/GenBank/DDBJ databases">
        <title>Complete sequence of Mobiluncus curtisii ATCC 43063.</title>
        <authorList>
            <person name="Muzny D."/>
            <person name="Qin X."/>
            <person name="Deng J."/>
            <person name="Jiang H."/>
            <person name="Liu Y."/>
            <person name="Qu J."/>
            <person name="Song X.-Z."/>
            <person name="Zhang L."/>
            <person name="Thornton R."/>
            <person name="Coyle M."/>
            <person name="Francisco L."/>
            <person name="Jackson L."/>
            <person name="Javaid M."/>
            <person name="Korchina V."/>
            <person name="Kovar C."/>
            <person name="Mata R."/>
            <person name="Mathew T."/>
            <person name="Ngo R."/>
            <person name="Nguyen L."/>
            <person name="Nguyen N."/>
            <person name="Okwuonu G."/>
            <person name="Ongeri F."/>
            <person name="Pham C."/>
            <person name="Simmons D."/>
            <person name="Wilczek-Boney K."/>
            <person name="Hale W."/>
            <person name="Jakkamsetti A."/>
            <person name="Pham P."/>
            <person name="Ruth R."/>
            <person name="San Lucas F."/>
            <person name="Warren J."/>
            <person name="Zhang J."/>
            <person name="Zhao Z."/>
            <person name="Zhou C."/>
            <person name="Zhu D."/>
            <person name="Lee S."/>
            <person name="Bess C."/>
            <person name="Blankenburg K."/>
            <person name="Forbes L."/>
            <person name="Fu Q."/>
            <person name="Gubbala S."/>
            <person name="Hirani K."/>
            <person name="Jayaseelan J.C."/>
            <person name="Lara F."/>
            <person name="Munidasa M."/>
            <person name="Palculict T."/>
            <person name="Patil S."/>
            <person name="Pu L.-L."/>
            <person name="Saada N."/>
            <person name="Tang L."/>
            <person name="Weissenberger G."/>
            <person name="Zhu Y."/>
            <person name="Hemphill L."/>
            <person name="Shang Y."/>
            <person name="Youmans B."/>
            <person name="Ayvaz T."/>
            <person name="Ross M."/>
            <person name="Santibanez J."/>
            <person name="Aqrawi P."/>
            <person name="Gross S."/>
            <person name="Joshi V."/>
            <person name="Fowler G."/>
            <person name="Nazareth L."/>
            <person name="Reid J."/>
            <person name="Worley K."/>
            <person name="Petrosino J."/>
            <person name="Highlander S."/>
            <person name="Gibbs R."/>
            <person name="Gibbs R."/>
        </authorList>
    </citation>
    <scope>NUCLEOTIDE SEQUENCE [LARGE SCALE GENOMIC DNA]</scope>
    <source>
        <strain evidence="9">ATCC 43063 / DSM 2711 / V125</strain>
    </source>
</reference>
<dbReference type="Gene3D" id="1.10.1020.10">
    <property type="entry name" value="Adenine-specific Methyltransferase, Domain 2"/>
    <property type="match status" value="1"/>
</dbReference>
<dbReference type="KEGG" id="mcu:HMPREF0573_11640"/>
<dbReference type="PANTHER" id="PTHR30481">
    <property type="entry name" value="DNA ADENINE METHYLASE"/>
    <property type="match status" value="1"/>
</dbReference>
<name>D6ZH51_MOBCV</name>
<dbReference type="Gene3D" id="3.40.50.150">
    <property type="entry name" value="Vaccinia Virus protein VP39"/>
    <property type="match status" value="1"/>
</dbReference>
<keyword evidence="4 8" id="KW-0808">Transferase</keyword>
<dbReference type="Pfam" id="PF02086">
    <property type="entry name" value="MethyltransfD12"/>
    <property type="match status" value="1"/>
</dbReference>
<dbReference type="InterPro" id="IPR029063">
    <property type="entry name" value="SAM-dependent_MTases_sf"/>
</dbReference>
<dbReference type="STRING" id="548479.HMPREF0573_11640"/>
<dbReference type="GO" id="GO:1904047">
    <property type="term" value="F:S-adenosyl-L-methionine binding"/>
    <property type="evidence" value="ECO:0007669"/>
    <property type="project" value="TreeGrafter"/>
</dbReference>
<dbReference type="PIRSF" id="PIRSF000398">
    <property type="entry name" value="M_m6A_EcoRV"/>
    <property type="match status" value="1"/>
</dbReference>
<dbReference type="GO" id="GO:0009307">
    <property type="term" value="P:DNA restriction-modification system"/>
    <property type="evidence" value="ECO:0007669"/>
    <property type="project" value="InterPro"/>
</dbReference>
<gene>
    <name evidence="8" type="primary">dam</name>
    <name evidence="8" type="ordered locus">HMPREF0573_11640</name>
</gene>
<evidence type="ECO:0000256" key="5">
    <source>
        <dbReference type="ARBA" id="ARBA00022691"/>
    </source>
</evidence>
<dbReference type="REBASE" id="26486">
    <property type="entry name" value="M1.McuHORF11640P"/>
</dbReference>
<feature type="binding site" evidence="7">
    <location>
        <position position="12"/>
    </location>
    <ligand>
        <name>S-adenosyl-L-methionine</name>
        <dbReference type="ChEBI" id="CHEBI:59789"/>
    </ligand>
</feature>
<dbReference type="AlphaFoldDB" id="D6ZH51"/>
<dbReference type="GO" id="GO:0043565">
    <property type="term" value="F:sequence-specific DNA binding"/>
    <property type="evidence" value="ECO:0007669"/>
    <property type="project" value="TreeGrafter"/>
</dbReference>
<evidence type="ECO:0000256" key="1">
    <source>
        <dbReference type="ARBA" id="ARBA00006594"/>
    </source>
</evidence>
<feature type="binding site" evidence="7">
    <location>
        <position position="192"/>
    </location>
    <ligand>
        <name>S-adenosyl-L-methionine</name>
        <dbReference type="ChEBI" id="CHEBI:59789"/>
    </ligand>
</feature>
<dbReference type="GO" id="GO:0009007">
    <property type="term" value="F:site-specific DNA-methyltransferase (adenine-specific) activity"/>
    <property type="evidence" value="ECO:0007669"/>
    <property type="project" value="UniProtKB-EC"/>
</dbReference>
<dbReference type="SUPFAM" id="SSF53335">
    <property type="entry name" value="S-adenosyl-L-methionine-dependent methyltransferases"/>
    <property type="match status" value="1"/>
</dbReference>
<evidence type="ECO:0000256" key="7">
    <source>
        <dbReference type="PIRSR" id="PIRSR000398-1"/>
    </source>
</evidence>
<keyword evidence="5" id="KW-0949">S-adenosyl-L-methionine</keyword>
<comment type="similarity">
    <text evidence="1">Belongs to the N(4)/N(6)-methyltransferase family.</text>
</comment>
<dbReference type="GO" id="GO:0006298">
    <property type="term" value="P:mismatch repair"/>
    <property type="evidence" value="ECO:0007669"/>
    <property type="project" value="TreeGrafter"/>
</dbReference>
<keyword evidence="3 8" id="KW-0489">Methyltransferase</keyword>
<dbReference type="InterPro" id="IPR023095">
    <property type="entry name" value="Ade_MeTrfase_dom_2"/>
</dbReference>
<evidence type="ECO:0000256" key="4">
    <source>
        <dbReference type="ARBA" id="ARBA00022679"/>
    </source>
</evidence>
<dbReference type="Proteomes" id="UP000006742">
    <property type="component" value="Chromosome"/>
</dbReference>
<evidence type="ECO:0000256" key="2">
    <source>
        <dbReference type="ARBA" id="ARBA00011900"/>
    </source>
</evidence>
<keyword evidence="9" id="KW-1185">Reference proteome</keyword>
<accession>D6ZH51</accession>
<evidence type="ECO:0000313" key="8">
    <source>
        <dbReference type="EMBL" id="ADI67959.1"/>
    </source>
</evidence>
<dbReference type="HOGENOM" id="CLU_063430_0_0_11"/>
<organism evidence="8 9">
    <name type="scientific">Mobiluncus curtisii (strain ATCC 43063 / DSM 2711 / V125)</name>
    <name type="common">Falcivibrio vaginalis</name>
    <dbReference type="NCBI Taxonomy" id="548479"/>
    <lineage>
        <taxon>Bacteria</taxon>
        <taxon>Bacillati</taxon>
        <taxon>Actinomycetota</taxon>
        <taxon>Actinomycetes</taxon>
        <taxon>Actinomycetales</taxon>
        <taxon>Actinomycetaceae</taxon>
        <taxon>Mobiluncus</taxon>
    </lineage>
</organism>
<dbReference type="GO" id="GO:0032259">
    <property type="term" value="P:methylation"/>
    <property type="evidence" value="ECO:0007669"/>
    <property type="project" value="UniProtKB-KW"/>
</dbReference>
<sequence>MGVKNPEPVVKWAGGKRQLLDRIMGRAPAQYNHYFEPFLGGGAVLFKLQPPRMTVNDINSALMSLYRRIQTDPEGIIDAVNTIDGALPQEKEPASEYFYTLRSRYNDLIRKQDYGLESDALMLFLNKHCFNGLYRVNAKGEFNVPYNGSTGPSLNEDNIYAVSRMLQGATLLNVDFEQACRGAGRGDFVFLDSPYAPLKADSFQDYTKEGFHKEDHERLAVLFKDLDKRGCFVMLTNHDTRLIRELYQDYRIDVVSVRRAINSDASKRRGTEVIVTNYLGAPDDES</sequence>
<evidence type="ECO:0000256" key="6">
    <source>
        <dbReference type="ARBA" id="ARBA00047942"/>
    </source>
</evidence>
<dbReference type="PRINTS" id="PR00505">
    <property type="entry name" value="D12N6MTFRASE"/>
</dbReference>
<evidence type="ECO:0000256" key="3">
    <source>
        <dbReference type="ARBA" id="ARBA00022603"/>
    </source>
</evidence>
<comment type="catalytic activity">
    <reaction evidence="6">
        <text>a 2'-deoxyadenosine in DNA + S-adenosyl-L-methionine = an N(6)-methyl-2'-deoxyadenosine in DNA + S-adenosyl-L-homocysteine + H(+)</text>
        <dbReference type="Rhea" id="RHEA:15197"/>
        <dbReference type="Rhea" id="RHEA-COMP:12418"/>
        <dbReference type="Rhea" id="RHEA-COMP:12419"/>
        <dbReference type="ChEBI" id="CHEBI:15378"/>
        <dbReference type="ChEBI" id="CHEBI:57856"/>
        <dbReference type="ChEBI" id="CHEBI:59789"/>
        <dbReference type="ChEBI" id="CHEBI:90615"/>
        <dbReference type="ChEBI" id="CHEBI:90616"/>
        <dbReference type="EC" id="2.1.1.72"/>
    </reaction>
</comment>
<dbReference type="NCBIfam" id="TIGR00571">
    <property type="entry name" value="dam"/>
    <property type="match status" value="1"/>
</dbReference>
<dbReference type="EC" id="2.1.1.72" evidence="2"/>
<evidence type="ECO:0000313" key="9">
    <source>
        <dbReference type="Proteomes" id="UP000006742"/>
    </source>
</evidence>